<proteinExistence type="inferred from homology"/>
<dbReference type="InterPro" id="IPR038530">
    <property type="entry name" value="NiFe-hyd_HybE_sf"/>
</dbReference>
<dbReference type="InterPro" id="IPR023994">
    <property type="entry name" value="NiFe-hyd_HybE"/>
</dbReference>
<name>A0A1G9G8J0_9GAMM</name>
<keyword evidence="3" id="KW-1185">Reference proteome</keyword>
<accession>A0A1G9G8J0</accession>
<dbReference type="EMBL" id="FNGI01000001">
    <property type="protein sequence ID" value="SDK97044.1"/>
    <property type="molecule type" value="Genomic_DNA"/>
</dbReference>
<organism evidence="2 3">
    <name type="scientific">Modicisalibacter muralis</name>
    <dbReference type="NCBI Taxonomy" id="119000"/>
    <lineage>
        <taxon>Bacteria</taxon>
        <taxon>Pseudomonadati</taxon>
        <taxon>Pseudomonadota</taxon>
        <taxon>Gammaproteobacteria</taxon>
        <taxon>Oceanospirillales</taxon>
        <taxon>Halomonadaceae</taxon>
        <taxon>Modicisalibacter</taxon>
    </lineage>
</organism>
<dbReference type="Proteomes" id="UP000198654">
    <property type="component" value="Unassembled WGS sequence"/>
</dbReference>
<reference evidence="2 3" key="1">
    <citation type="submission" date="2016-10" db="EMBL/GenBank/DDBJ databases">
        <authorList>
            <person name="de Groot N.N."/>
        </authorList>
    </citation>
    <scope>NUCLEOTIDE SEQUENCE [LARGE SCALE GENOMIC DNA]</scope>
    <source>
        <strain evidence="2 3">DSM 14789</strain>
    </source>
</reference>
<dbReference type="STRING" id="119000.SAMN05661010_00631"/>
<evidence type="ECO:0008006" key="4">
    <source>
        <dbReference type="Google" id="ProtNLM"/>
    </source>
</evidence>
<protein>
    <recommendedName>
        <fullName evidence="4">[NiFe] hydrogenase assembly chaperone, HybE family</fullName>
    </recommendedName>
</protein>
<gene>
    <name evidence="2" type="ORF">SAMN05661010_00631</name>
</gene>
<evidence type="ECO:0000313" key="2">
    <source>
        <dbReference type="EMBL" id="SDK97044.1"/>
    </source>
</evidence>
<sequence length="140" mass="15579">MQALSGDQYERLSRLAAAYRQRHADDFEAAPRRNPHLWVDALCFQQHDGALVGVLITPLALLLARIVLPLEDDETVSGDRRVVELPSGRYLMTAERLGGEVLWYSELLDDLSALSGPMEASRLAQQVMERVMASTTDNGQ</sequence>
<dbReference type="Pfam" id="PF11939">
    <property type="entry name" value="NiFe-hyd_HybE"/>
    <property type="match status" value="1"/>
</dbReference>
<evidence type="ECO:0000256" key="1">
    <source>
        <dbReference type="ARBA" id="ARBA00006532"/>
    </source>
</evidence>
<dbReference type="OrthoDB" id="6163010at2"/>
<dbReference type="Gene3D" id="3.30.1460.40">
    <property type="entry name" value="[NiFe]-hydrogenase assembly chaperone, HybE"/>
    <property type="match status" value="1"/>
</dbReference>
<comment type="similarity">
    <text evidence="1">Belongs to the HupJ family.</text>
</comment>
<dbReference type="RefSeq" id="WP_089725381.1">
    <property type="nucleotide sequence ID" value="NZ_FNGI01000001.1"/>
</dbReference>
<evidence type="ECO:0000313" key="3">
    <source>
        <dbReference type="Proteomes" id="UP000198654"/>
    </source>
</evidence>
<dbReference type="AlphaFoldDB" id="A0A1G9G8J0"/>